<dbReference type="EMBL" id="SJZF01000004">
    <property type="protein sequence ID" value="TFU27127.1"/>
    <property type="molecule type" value="Genomic_DNA"/>
</dbReference>
<accession>A0A4Y9FDB9</accession>
<feature type="transmembrane region" description="Helical" evidence="1">
    <location>
        <begin position="227"/>
        <end position="248"/>
    </location>
</feature>
<reference evidence="2 3" key="1">
    <citation type="submission" date="2019-03" db="EMBL/GenBank/DDBJ databases">
        <title>Thermus tengchongensis species for the arsenic transformation mechanism.</title>
        <authorList>
            <person name="Yuan G.C."/>
        </authorList>
    </citation>
    <scope>NUCLEOTIDE SEQUENCE [LARGE SCALE GENOMIC DNA]</scope>
    <source>
        <strain evidence="2 3">15W</strain>
    </source>
</reference>
<feature type="transmembrane region" description="Helical" evidence="1">
    <location>
        <begin position="25"/>
        <end position="55"/>
    </location>
</feature>
<protein>
    <submittedName>
        <fullName evidence="2">Uncharacterized protein</fullName>
    </submittedName>
</protein>
<evidence type="ECO:0000313" key="3">
    <source>
        <dbReference type="Proteomes" id="UP000297668"/>
    </source>
</evidence>
<keyword evidence="1" id="KW-0812">Transmembrane</keyword>
<evidence type="ECO:0000313" key="2">
    <source>
        <dbReference type="EMBL" id="TFU27127.1"/>
    </source>
</evidence>
<keyword evidence="1" id="KW-0472">Membrane</keyword>
<dbReference type="RefSeq" id="WP_135259751.1">
    <property type="nucleotide sequence ID" value="NZ_SJZF01000004.1"/>
</dbReference>
<evidence type="ECO:0000256" key="1">
    <source>
        <dbReference type="SAM" id="Phobius"/>
    </source>
</evidence>
<dbReference type="Proteomes" id="UP000297668">
    <property type="component" value="Unassembled WGS sequence"/>
</dbReference>
<comment type="caution">
    <text evidence="2">The sequence shown here is derived from an EMBL/GenBank/DDBJ whole genome shotgun (WGS) entry which is preliminary data.</text>
</comment>
<dbReference type="AlphaFoldDB" id="A0A4Y9FDB9"/>
<keyword evidence="1" id="KW-1133">Transmembrane helix</keyword>
<sequence>MAVSEGDAAVLGYQPWQRRAAYERFAALSFAAVFALFGGNLLSLPLVVLLGLYAYATSLGPLLRFGLRVSLEPGGVRIGERFYPKERFAGLEGPLGPWTRWEVWPGVWSSYRFRLRLGWRFRTDPLFHLLFGEERVPLWLDLPGWDRMLAHLGLDWRKYPGLRRYLHTARGLAWLNGLLYPPVEAEGPWREARGRYRRVCAWMWAGAGLGVSGFAFSLFALFLGANVWAVVGLAPLALGLVLLAYPFLTAFNFGRGRPGWAVAYNPLVPLEASLTGEKG</sequence>
<proteinExistence type="predicted"/>
<gene>
    <name evidence="2" type="ORF">E0687_03530</name>
</gene>
<name>A0A4Y9FDB9_9DEIN</name>
<organism evidence="2 3">
    <name type="scientific">Thermus tengchongensis</name>
    <dbReference type="NCBI Taxonomy" id="1214928"/>
    <lineage>
        <taxon>Bacteria</taxon>
        <taxon>Thermotogati</taxon>
        <taxon>Deinococcota</taxon>
        <taxon>Deinococci</taxon>
        <taxon>Thermales</taxon>
        <taxon>Thermaceae</taxon>
        <taxon>Thermus</taxon>
    </lineage>
</organism>
<feature type="transmembrane region" description="Helical" evidence="1">
    <location>
        <begin position="199"/>
        <end position="221"/>
    </location>
</feature>